<dbReference type="AlphaFoldDB" id="A0A0S4KKR0"/>
<keyword evidence="2" id="KW-1185">Reference proteome</keyword>
<sequence>MLVRVKLRAAHPSDSHRQFQHLQRFFGDHGISEQNQGDKTSLSSELKKVTILCCQYLPTAPLPASFTIVHGLLFQPTMGAVACVVTSGRGAVSIVLTISMPCVNDSCARTSTCMTSQESLSFSSVFPKRPSPHIFLLPPQDRGSE</sequence>
<dbReference type="EMBL" id="CYKH01001744">
    <property type="protein sequence ID" value="CUI15043.1"/>
    <property type="molecule type" value="Genomic_DNA"/>
</dbReference>
<dbReference type="Proteomes" id="UP000051952">
    <property type="component" value="Unassembled WGS sequence"/>
</dbReference>
<evidence type="ECO:0000313" key="2">
    <source>
        <dbReference type="Proteomes" id="UP000051952"/>
    </source>
</evidence>
<protein>
    <submittedName>
        <fullName evidence="1">Uncharacterized protein</fullName>
    </submittedName>
</protein>
<organism evidence="1 2">
    <name type="scientific">Bodo saltans</name>
    <name type="common">Flagellated protozoan</name>
    <dbReference type="NCBI Taxonomy" id="75058"/>
    <lineage>
        <taxon>Eukaryota</taxon>
        <taxon>Discoba</taxon>
        <taxon>Euglenozoa</taxon>
        <taxon>Kinetoplastea</taxon>
        <taxon>Metakinetoplastina</taxon>
        <taxon>Eubodonida</taxon>
        <taxon>Bodonidae</taxon>
        <taxon>Bodo</taxon>
    </lineage>
</organism>
<evidence type="ECO:0000313" key="1">
    <source>
        <dbReference type="EMBL" id="CUI15043.1"/>
    </source>
</evidence>
<reference evidence="2" key="1">
    <citation type="submission" date="2015-09" db="EMBL/GenBank/DDBJ databases">
        <authorList>
            <consortium name="Pathogen Informatics"/>
        </authorList>
    </citation>
    <scope>NUCLEOTIDE SEQUENCE [LARGE SCALE GENOMIC DNA]</scope>
    <source>
        <strain evidence="2">Lake Konstanz</strain>
    </source>
</reference>
<dbReference type="VEuPathDB" id="TriTrypDB:BSAL_21585"/>
<name>A0A0S4KKR0_BODSA</name>
<accession>A0A0S4KKR0</accession>
<proteinExistence type="predicted"/>
<gene>
    <name evidence="1" type="ORF">BSAL_21585</name>
</gene>